<reference evidence="8" key="1">
    <citation type="journal article" date="2019" name="Database">
        <title>The radish genome database (RadishGD): an integrated information resource for radish genomics.</title>
        <authorList>
            <person name="Yu H.J."/>
            <person name="Baek S."/>
            <person name="Lee Y.J."/>
            <person name="Cho A."/>
            <person name="Mun J.H."/>
        </authorList>
    </citation>
    <scope>NUCLEOTIDE SEQUENCE [LARGE SCALE GENOMIC DNA]</scope>
    <source>
        <strain evidence="8">cv. WK10039</strain>
    </source>
</reference>
<feature type="domain" description="Replication protein A 70 kDa DNA-binding subunit B/D first OB fold" evidence="6">
    <location>
        <begin position="8"/>
        <end position="109"/>
    </location>
</feature>
<dbReference type="CDD" id="cd04476">
    <property type="entry name" value="RPA1_DBD_C"/>
    <property type="match status" value="1"/>
</dbReference>
<dbReference type="PANTHER" id="PTHR47165">
    <property type="entry name" value="OS03G0429900 PROTEIN"/>
    <property type="match status" value="1"/>
</dbReference>
<dbReference type="InterPro" id="IPR012340">
    <property type="entry name" value="NA-bd_OB-fold"/>
</dbReference>
<name>A0A6J0L1H2_RAPSA</name>
<dbReference type="Proteomes" id="UP000504610">
    <property type="component" value="Chromosome 9"/>
</dbReference>
<accession>A0A6J0L1H2</accession>
<evidence type="ECO:0000256" key="2">
    <source>
        <dbReference type="ARBA" id="ARBA00022723"/>
    </source>
</evidence>
<dbReference type="Pfam" id="PF02721">
    <property type="entry name" value="DUF223"/>
    <property type="match status" value="1"/>
</dbReference>
<dbReference type="CDD" id="cd04481">
    <property type="entry name" value="RPA1_DBD_B_like"/>
    <property type="match status" value="1"/>
</dbReference>
<evidence type="ECO:0000313" key="8">
    <source>
        <dbReference type="Proteomes" id="UP000504610"/>
    </source>
</evidence>
<dbReference type="Pfam" id="PF08646">
    <property type="entry name" value="Rep_fac-A_C"/>
    <property type="match status" value="1"/>
</dbReference>
<dbReference type="SUPFAM" id="SSF50249">
    <property type="entry name" value="Nucleic acid-binding proteins"/>
    <property type="match status" value="3"/>
</dbReference>
<evidence type="ECO:0000259" key="6">
    <source>
        <dbReference type="Pfam" id="PF02721"/>
    </source>
</evidence>
<protein>
    <submittedName>
        <fullName evidence="9">Replication protein A 70 kDa DNA-binding subunit B-like</fullName>
    </submittedName>
</protein>
<sequence>MDSMIKLSHLSDVKPFKSAWSVRVKVIHKWTSFNHQTGATLEMVLADERGHKIKAICNQTLLHLFEGQCVVGEWKVITNFQLVSATGLYRHTKHVYKMVFLQQTKITDCDIICHNMFLELQDFTNIINGPRDTSVLIDVIGEVLDFGGLQIAQVSRTEIKKVEFTLRDISDQRLKCCLTGKYAEILSQNVKQPTIGDICLIRFARTGIYKGELYLLNAFDSSLVFINPYIKEAQLLKQKFNDVDNSLGICQIPNDEILNQEKQKRWSQYPFLTIQEMKHFDKGENCRVICAVYAIDTVSGWYFVACVVCHNKVFKNMISFDDNGGQSWWCEFCHRNVTKVSARYNLDLLVQDQTGESKFTLADSLAKYILKTSASKLVNVLLDEVENQNMLPPQLVEIVGKSYGFGISFDGKEKNSEDGVFNAMKVWTLSDAIWKKAKYLHKESINSKKKQCTIHICEVEESKSG</sequence>
<dbReference type="Gene3D" id="2.40.50.140">
    <property type="entry name" value="Nucleic acid-binding proteins"/>
    <property type="match status" value="3"/>
</dbReference>
<evidence type="ECO:0000259" key="7">
    <source>
        <dbReference type="Pfam" id="PF08646"/>
    </source>
</evidence>
<dbReference type="InterPro" id="IPR013955">
    <property type="entry name" value="Rep_factor-A_C"/>
</dbReference>
<evidence type="ECO:0000256" key="1">
    <source>
        <dbReference type="ARBA" id="ARBA00005690"/>
    </source>
</evidence>
<dbReference type="InterPro" id="IPR047192">
    <property type="entry name" value="Euk_RPA1_DBD_C"/>
</dbReference>
<evidence type="ECO:0000313" key="9">
    <source>
        <dbReference type="RefSeq" id="XP_018454010.2"/>
    </source>
</evidence>
<keyword evidence="5" id="KW-0238">DNA-binding</keyword>
<dbReference type="InterPro" id="IPR003871">
    <property type="entry name" value="RFA1B/D_OB_1st"/>
</dbReference>
<dbReference type="RefSeq" id="XP_018454010.2">
    <property type="nucleotide sequence ID" value="XM_018598508.2"/>
</dbReference>
<gene>
    <name evidence="9" type="primary">LOC108825179</name>
</gene>
<proteinExistence type="inferred from homology"/>
<dbReference type="GeneID" id="108825179"/>
<keyword evidence="3" id="KW-0863">Zinc-finger</keyword>
<keyword evidence="8" id="KW-1185">Reference proteome</keyword>
<comment type="similarity">
    <text evidence="1">Belongs to the replication factor A protein 1 family.</text>
</comment>
<feature type="domain" description="Replication factor A C-terminal" evidence="7">
    <location>
        <begin position="288"/>
        <end position="407"/>
    </location>
</feature>
<keyword evidence="2" id="KW-0479">Metal-binding</keyword>
<evidence type="ECO:0000256" key="4">
    <source>
        <dbReference type="ARBA" id="ARBA00022833"/>
    </source>
</evidence>
<organism evidence="8 9">
    <name type="scientific">Raphanus sativus</name>
    <name type="common">Radish</name>
    <name type="synonym">Raphanus raphanistrum var. sativus</name>
    <dbReference type="NCBI Taxonomy" id="3726"/>
    <lineage>
        <taxon>Eukaryota</taxon>
        <taxon>Viridiplantae</taxon>
        <taxon>Streptophyta</taxon>
        <taxon>Embryophyta</taxon>
        <taxon>Tracheophyta</taxon>
        <taxon>Spermatophyta</taxon>
        <taxon>Magnoliopsida</taxon>
        <taxon>eudicotyledons</taxon>
        <taxon>Gunneridae</taxon>
        <taxon>Pentapetalae</taxon>
        <taxon>rosids</taxon>
        <taxon>malvids</taxon>
        <taxon>Brassicales</taxon>
        <taxon>Brassicaceae</taxon>
        <taxon>Brassiceae</taxon>
        <taxon>Raphanus</taxon>
    </lineage>
</organism>
<reference evidence="9" key="2">
    <citation type="submission" date="2025-08" db="UniProtKB">
        <authorList>
            <consortium name="RefSeq"/>
        </authorList>
    </citation>
    <scope>IDENTIFICATION</scope>
    <source>
        <tissue evidence="9">Leaf</tissue>
    </source>
</reference>
<dbReference type="OrthoDB" id="1111519at2759"/>
<evidence type="ECO:0000256" key="5">
    <source>
        <dbReference type="ARBA" id="ARBA00023125"/>
    </source>
</evidence>
<dbReference type="AlphaFoldDB" id="A0A6J0L1H2"/>
<dbReference type="GO" id="GO:0008270">
    <property type="term" value="F:zinc ion binding"/>
    <property type="evidence" value="ECO:0007669"/>
    <property type="project" value="UniProtKB-KW"/>
</dbReference>
<evidence type="ECO:0000256" key="3">
    <source>
        <dbReference type="ARBA" id="ARBA00022771"/>
    </source>
</evidence>
<dbReference type="KEGG" id="rsz:108825179"/>
<keyword evidence="4" id="KW-0862">Zinc</keyword>
<dbReference type="CDD" id="cd04480">
    <property type="entry name" value="RPA1_DBD_A_like"/>
    <property type="match status" value="1"/>
</dbReference>
<dbReference type="PANTHER" id="PTHR47165:SF4">
    <property type="entry name" value="OS03G0429900 PROTEIN"/>
    <property type="match status" value="1"/>
</dbReference>
<dbReference type="GO" id="GO:0003677">
    <property type="term" value="F:DNA binding"/>
    <property type="evidence" value="ECO:0007669"/>
    <property type="project" value="UniProtKB-KW"/>
</dbReference>